<evidence type="ECO:0000256" key="1">
    <source>
        <dbReference type="ARBA" id="ARBA00004651"/>
    </source>
</evidence>
<dbReference type="AlphaFoldDB" id="A0A1F6T5S4"/>
<feature type="transmembrane region" description="Helical" evidence="6">
    <location>
        <begin position="59"/>
        <end position="78"/>
    </location>
</feature>
<keyword evidence="2" id="KW-1003">Cell membrane</keyword>
<dbReference type="PANTHER" id="PTHR23513">
    <property type="entry name" value="INTEGRAL MEMBRANE EFFLUX PROTEIN-RELATED"/>
    <property type="match status" value="1"/>
</dbReference>
<dbReference type="PANTHER" id="PTHR23513:SF11">
    <property type="entry name" value="STAPHYLOFERRIN A TRANSPORTER"/>
    <property type="match status" value="1"/>
</dbReference>
<dbReference type="InterPro" id="IPR036259">
    <property type="entry name" value="MFS_trans_sf"/>
</dbReference>
<evidence type="ECO:0000256" key="4">
    <source>
        <dbReference type="ARBA" id="ARBA00022989"/>
    </source>
</evidence>
<feature type="transmembrane region" description="Helical" evidence="6">
    <location>
        <begin position="35"/>
        <end position="53"/>
    </location>
</feature>
<reference evidence="8 9" key="1">
    <citation type="journal article" date="2016" name="Nat. Commun.">
        <title>Thousands of microbial genomes shed light on interconnected biogeochemical processes in an aquifer system.</title>
        <authorList>
            <person name="Anantharaman K."/>
            <person name="Brown C.T."/>
            <person name="Hug L.A."/>
            <person name="Sharon I."/>
            <person name="Castelle C.J."/>
            <person name="Probst A.J."/>
            <person name="Thomas B.C."/>
            <person name="Singh A."/>
            <person name="Wilkins M.J."/>
            <person name="Karaoz U."/>
            <person name="Brodie E.L."/>
            <person name="Williams K.H."/>
            <person name="Hubbard S.S."/>
            <person name="Banfield J.F."/>
        </authorList>
    </citation>
    <scope>NUCLEOTIDE SEQUENCE [LARGE SCALE GENOMIC DNA]</scope>
</reference>
<dbReference type="Gene3D" id="1.20.1250.20">
    <property type="entry name" value="MFS general substrate transporter like domains"/>
    <property type="match status" value="1"/>
</dbReference>
<dbReference type="EMBL" id="MFSR01000026">
    <property type="protein sequence ID" value="OGI40480.1"/>
    <property type="molecule type" value="Genomic_DNA"/>
</dbReference>
<feature type="domain" description="Major facilitator superfamily (MFS) profile" evidence="7">
    <location>
        <begin position="1"/>
        <end position="100"/>
    </location>
</feature>
<feature type="transmembrane region" description="Helical" evidence="6">
    <location>
        <begin position="6"/>
        <end position="23"/>
    </location>
</feature>
<organism evidence="8 9">
    <name type="scientific">Candidatus Muproteobacteria bacterium RBG_16_64_10</name>
    <dbReference type="NCBI Taxonomy" id="1817757"/>
    <lineage>
        <taxon>Bacteria</taxon>
        <taxon>Pseudomonadati</taxon>
        <taxon>Pseudomonadota</taxon>
        <taxon>Candidatus Muproteobacteria</taxon>
    </lineage>
</organism>
<dbReference type="Proteomes" id="UP000179334">
    <property type="component" value="Unassembled WGS sequence"/>
</dbReference>
<keyword evidence="4 6" id="KW-1133">Transmembrane helix</keyword>
<evidence type="ECO:0000256" key="5">
    <source>
        <dbReference type="ARBA" id="ARBA00023136"/>
    </source>
</evidence>
<dbReference type="PROSITE" id="PS50850">
    <property type="entry name" value="MFS"/>
    <property type="match status" value="1"/>
</dbReference>
<name>A0A1F6T5S4_9PROT</name>
<evidence type="ECO:0000259" key="7">
    <source>
        <dbReference type="PROSITE" id="PS50850"/>
    </source>
</evidence>
<comment type="subcellular location">
    <subcellularLocation>
        <location evidence="1">Cell membrane</location>
        <topology evidence="1">Multi-pass membrane protein</topology>
    </subcellularLocation>
</comment>
<sequence length="100" mass="10565">MAVIGFGILVISVSVNMILQTIVDDDKRGRVMSLYTTAFLGVVPFGGLIAGMLADRLGATNTVLAGGIVCVLAALYMARHLPLIHSHIRPIYARLGIASD</sequence>
<evidence type="ECO:0000313" key="8">
    <source>
        <dbReference type="EMBL" id="OGI40480.1"/>
    </source>
</evidence>
<dbReference type="GO" id="GO:0005886">
    <property type="term" value="C:plasma membrane"/>
    <property type="evidence" value="ECO:0007669"/>
    <property type="project" value="UniProtKB-SubCell"/>
</dbReference>
<evidence type="ECO:0000256" key="2">
    <source>
        <dbReference type="ARBA" id="ARBA00022475"/>
    </source>
</evidence>
<protein>
    <recommendedName>
        <fullName evidence="7">Major facilitator superfamily (MFS) profile domain-containing protein</fullName>
    </recommendedName>
</protein>
<gene>
    <name evidence="8" type="ORF">A2V91_01765</name>
</gene>
<dbReference type="Pfam" id="PF07690">
    <property type="entry name" value="MFS_1"/>
    <property type="match status" value="1"/>
</dbReference>
<keyword evidence="3 6" id="KW-0812">Transmembrane</keyword>
<dbReference type="InterPro" id="IPR020846">
    <property type="entry name" value="MFS_dom"/>
</dbReference>
<dbReference type="InterPro" id="IPR011701">
    <property type="entry name" value="MFS"/>
</dbReference>
<dbReference type="SUPFAM" id="SSF103473">
    <property type="entry name" value="MFS general substrate transporter"/>
    <property type="match status" value="1"/>
</dbReference>
<evidence type="ECO:0000256" key="6">
    <source>
        <dbReference type="SAM" id="Phobius"/>
    </source>
</evidence>
<accession>A0A1F6T5S4</accession>
<evidence type="ECO:0000313" key="9">
    <source>
        <dbReference type="Proteomes" id="UP000179334"/>
    </source>
</evidence>
<keyword evidence="5 6" id="KW-0472">Membrane</keyword>
<dbReference type="GO" id="GO:0022857">
    <property type="term" value="F:transmembrane transporter activity"/>
    <property type="evidence" value="ECO:0007669"/>
    <property type="project" value="InterPro"/>
</dbReference>
<evidence type="ECO:0000256" key="3">
    <source>
        <dbReference type="ARBA" id="ARBA00022692"/>
    </source>
</evidence>
<proteinExistence type="predicted"/>
<comment type="caution">
    <text evidence="8">The sequence shown here is derived from an EMBL/GenBank/DDBJ whole genome shotgun (WGS) entry which is preliminary data.</text>
</comment>